<accession>A0A4R1R5Y8</accession>
<keyword evidence="1" id="KW-1133">Transmembrane helix</keyword>
<dbReference type="Proteomes" id="UP000295008">
    <property type="component" value="Unassembled WGS sequence"/>
</dbReference>
<dbReference type="AlphaFoldDB" id="A0A4R1R5Y8"/>
<evidence type="ECO:0000313" key="2">
    <source>
        <dbReference type="EMBL" id="TCL60890.1"/>
    </source>
</evidence>
<keyword evidence="1" id="KW-0812">Transmembrane</keyword>
<feature type="transmembrane region" description="Helical" evidence="1">
    <location>
        <begin position="6"/>
        <end position="27"/>
    </location>
</feature>
<protein>
    <submittedName>
        <fullName evidence="2">NADH-quinone oxidoreductase subunit A</fullName>
    </submittedName>
</protein>
<feature type="transmembrane region" description="Helical" evidence="1">
    <location>
        <begin position="89"/>
        <end position="108"/>
    </location>
</feature>
<dbReference type="InterPro" id="IPR038430">
    <property type="entry name" value="NDAH_ubi_oxred_su3_sf"/>
</dbReference>
<evidence type="ECO:0000256" key="1">
    <source>
        <dbReference type="SAM" id="Phobius"/>
    </source>
</evidence>
<gene>
    <name evidence="2" type="ORF">EDC14_103549</name>
</gene>
<feature type="transmembrane region" description="Helical" evidence="1">
    <location>
        <begin position="63"/>
        <end position="83"/>
    </location>
</feature>
<organism evidence="2 3">
    <name type="scientific">Hydrogenispora ethanolica</name>
    <dbReference type="NCBI Taxonomy" id="1082276"/>
    <lineage>
        <taxon>Bacteria</taxon>
        <taxon>Bacillati</taxon>
        <taxon>Bacillota</taxon>
        <taxon>Hydrogenispora</taxon>
    </lineage>
</organism>
<dbReference type="Gene3D" id="1.20.58.1610">
    <property type="entry name" value="NADH:ubiquinone/plastoquinone oxidoreductase, chain 3"/>
    <property type="match status" value="1"/>
</dbReference>
<comment type="caution">
    <text evidence="2">The sequence shown here is derived from an EMBL/GenBank/DDBJ whole genome shotgun (WGS) entry which is preliminary data.</text>
</comment>
<sequence length="109" mass="11865">MNFGQIMLFPPVAFVIFLLVGMLLMFLGSKMAAQGRAYTGKGTPYACGEDVPANKVQPDYANFFPFALFFTIIHVTALIMATIPAGNIAFMGILYLTGVALSLYTLMVR</sequence>
<keyword evidence="1" id="KW-0472">Membrane</keyword>
<proteinExistence type="predicted"/>
<keyword evidence="3" id="KW-1185">Reference proteome</keyword>
<dbReference type="OrthoDB" id="9926829at2"/>
<evidence type="ECO:0000313" key="3">
    <source>
        <dbReference type="Proteomes" id="UP000295008"/>
    </source>
</evidence>
<dbReference type="EMBL" id="SLUN01000035">
    <property type="protein sequence ID" value="TCL60890.1"/>
    <property type="molecule type" value="Genomic_DNA"/>
</dbReference>
<dbReference type="RefSeq" id="WP_132016348.1">
    <property type="nucleotide sequence ID" value="NZ_SLUN01000035.1"/>
</dbReference>
<reference evidence="2 3" key="1">
    <citation type="submission" date="2019-03" db="EMBL/GenBank/DDBJ databases">
        <title>Genomic Encyclopedia of Type Strains, Phase IV (KMG-IV): sequencing the most valuable type-strain genomes for metagenomic binning, comparative biology and taxonomic classification.</title>
        <authorList>
            <person name="Goeker M."/>
        </authorList>
    </citation>
    <scope>NUCLEOTIDE SEQUENCE [LARGE SCALE GENOMIC DNA]</scope>
    <source>
        <strain evidence="2 3">LX-B</strain>
    </source>
</reference>
<name>A0A4R1R5Y8_HYDET</name>